<keyword evidence="2" id="KW-0808">Transferase</keyword>
<organism evidence="2 3">
    <name type="scientific">Shewanella surugensis</name>
    <dbReference type="NCBI Taxonomy" id="212020"/>
    <lineage>
        <taxon>Bacteria</taxon>
        <taxon>Pseudomonadati</taxon>
        <taxon>Pseudomonadota</taxon>
        <taxon>Gammaproteobacteria</taxon>
        <taxon>Alteromonadales</taxon>
        <taxon>Shewanellaceae</taxon>
        <taxon>Shewanella</taxon>
    </lineage>
</organism>
<keyword evidence="3" id="KW-1185">Reference proteome</keyword>
<name>A0ABT0LDM9_9GAMM</name>
<evidence type="ECO:0000259" key="1">
    <source>
        <dbReference type="Pfam" id="PF00535"/>
    </source>
</evidence>
<dbReference type="InterPro" id="IPR029044">
    <property type="entry name" value="Nucleotide-diphossugar_trans"/>
</dbReference>
<accession>A0ABT0LDM9</accession>
<sequence>MSSSSILDTLVSNANQHFDLTESRHQDQLLYLADALLELSDISSEEFIQLSLQPNSPLEFQLAVKLVCSRRYILQIQVPLDIGIVYAMWGEHNRLCEKSDHNPNGEDSLNAKMMQLNWICNDSNVNWNLYPVDDGCPYKSYNIAKDIVKKNKKSSKVKVLHLKDGITDIQGPLAKLASLDDSSKGGAIIFGCLKALDDKMDAIIYTDADNSVHLGQLGLILEPFIERNVDVVLGNRKHAESILVKQEERWGIGIKTLRHMQRMVGSEIFSKGIYDTQAAYKLFSRSALEAILAAPTVFDFSFDTDWILASMKEDLVIETIPFAFIDSAAESASVVQGPMSTWLILLTGLVKALRSREVEHDIAMAKVIDEHVKSVKDLEQIINLLPPELMEVSDKELGQHTLMSPESLSKWLTEVKSEHIRIQ</sequence>
<comment type="caution">
    <text evidence="2">The sequence shown here is derived from an EMBL/GenBank/DDBJ whole genome shotgun (WGS) entry which is preliminary data.</text>
</comment>
<protein>
    <submittedName>
        <fullName evidence="2">Glycosyltransferase</fullName>
        <ecNumber evidence="2">2.4.-.-</ecNumber>
    </submittedName>
</protein>
<dbReference type="Gene3D" id="3.90.550.10">
    <property type="entry name" value="Spore Coat Polysaccharide Biosynthesis Protein SpsA, Chain A"/>
    <property type="match status" value="1"/>
</dbReference>
<evidence type="ECO:0000313" key="2">
    <source>
        <dbReference type="EMBL" id="MCL1125241.1"/>
    </source>
</evidence>
<dbReference type="InterPro" id="IPR001173">
    <property type="entry name" value="Glyco_trans_2-like"/>
</dbReference>
<gene>
    <name evidence="2" type="ORF">L2764_12340</name>
</gene>
<dbReference type="Pfam" id="PF00535">
    <property type="entry name" value="Glycos_transf_2"/>
    <property type="match status" value="1"/>
</dbReference>
<dbReference type="EC" id="2.4.-.-" evidence="2"/>
<dbReference type="RefSeq" id="WP_248940557.1">
    <property type="nucleotide sequence ID" value="NZ_JAKIKS010000043.1"/>
</dbReference>
<dbReference type="SUPFAM" id="SSF53448">
    <property type="entry name" value="Nucleotide-diphospho-sugar transferases"/>
    <property type="match status" value="1"/>
</dbReference>
<evidence type="ECO:0000313" key="3">
    <source>
        <dbReference type="Proteomes" id="UP001203423"/>
    </source>
</evidence>
<dbReference type="GO" id="GO:0016757">
    <property type="term" value="F:glycosyltransferase activity"/>
    <property type="evidence" value="ECO:0007669"/>
    <property type="project" value="UniProtKB-KW"/>
</dbReference>
<feature type="domain" description="Glycosyltransferase 2-like" evidence="1">
    <location>
        <begin position="125"/>
        <end position="291"/>
    </location>
</feature>
<keyword evidence="2" id="KW-0328">Glycosyltransferase</keyword>
<dbReference type="PANTHER" id="PTHR10859">
    <property type="entry name" value="GLYCOSYL TRANSFERASE"/>
    <property type="match status" value="1"/>
</dbReference>
<reference evidence="2 3" key="1">
    <citation type="submission" date="2022-01" db="EMBL/GenBank/DDBJ databases">
        <title>Whole genome-based taxonomy of the Shewanellaceae.</title>
        <authorList>
            <person name="Martin-Rodriguez A.J."/>
        </authorList>
    </citation>
    <scope>NUCLEOTIDE SEQUENCE [LARGE SCALE GENOMIC DNA]</scope>
    <source>
        <strain evidence="2 3">DSM 17177</strain>
    </source>
</reference>
<proteinExistence type="predicted"/>
<dbReference type="PANTHER" id="PTHR10859:SF91">
    <property type="entry name" value="DOLICHYL-PHOSPHATE BETA-GLUCOSYLTRANSFERASE"/>
    <property type="match status" value="1"/>
</dbReference>
<dbReference type="Proteomes" id="UP001203423">
    <property type="component" value="Unassembled WGS sequence"/>
</dbReference>
<dbReference type="EMBL" id="JAKIKS010000043">
    <property type="protein sequence ID" value="MCL1125241.1"/>
    <property type="molecule type" value="Genomic_DNA"/>
</dbReference>